<dbReference type="PANTHER" id="PTHR34454:SF3">
    <property type="entry name" value="PEPTIDASE I, PUTATIVE-RELATED"/>
    <property type="match status" value="1"/>
</dbReference>
<dbReference type="PANTHER" id="PTHR34454">
    <property type="entry name" value="TUNICAMYCIN INDUCED PROTEIN"/>
    <property type="match status" value="1"/>
</dbReference>
<dbReference type="PROSITE" id="PS00501">
    <property type="entry name" value="SPASE_I_1"/>
    <property type="match status" value="1"/>
</dbReference>
<protein>
    <submittedName>
        <fullName evidence="6">Uncharacterized protein LOC107420354</fullName>
    </submittedName>
</protein>
<dbReference type="NCBIfam" id="TIGR02227">
    <property type="entry name" value="sigpep_I_bact"/>
    <property type="match status" value="1"/>
</dbReference>
<feature type="active site" evidence="3">
    <location>
        <position position="225"/>
    </location>
</feature>
<dbReference type="GO" id="GO:0006465">
    <property type="term" value="P:signal peptide processing"/>
    <property type="evidence" value="ECO:0007669"/>
    <property type="project" value="InterPro"/>
</dbReference>
<keyword evidence="5" id="KW-1185">Reference proteome</keyword>
<keyword evidence="1" id="KW-0645">Protease</keyword>
<dbReference type="AlphaFoldDB" id="A0A6P4A9J1"/>
<evidence type="ECO:0000313" key="6">
    <source>
        <dbReference type="RefSeq" id="XP_015884774.3"/>
    </source>
</evidence>
<evidence type="ECO:0000259" key="4">
    <source>
        <dbReference type="Pfam" id="PF10502"/>
    </source>
</evidence>
<dbReference type="InterPro" id="IPR053283">
    <property type="entry name" value="TUNICAMYCIN_INDUCED_1"/>
</dbReference>
<keyword evidence="2" id="KW-0378">Hydrolase</keyword>
<accession>A0A6P4A9J1</accession>
<dbReference type="RefSeq" id="XP_015884774.3">
    <property type="nucleotide sequence ID" value="XM_016029288.4"/>
</dbReference>
<dbReference type="GeneID" id="107420354"/>
<dbReference type="FunCoup" id="A0A6P4A9J1">
    <property type="interactions" value="842"/>
</dbReference>
<dbReference type="PROSITE" id="PS00761">
    <property type="entry name" value="SPASE_I_3"/>
    <property type="match status" value="1"/>
</dbReference>
<reference evidence="6" key="1">
    <citation type="submission" date="2025-08" db="UniProtKB">
        <authorList>
            <consortium name="RefSeq"/>
        </authorList>
    </citation>
    <scope>IDENTIFICATION</scope>
    <source>
        <tissue evidence="6">Seedling</tissue>
    </source>
</reference>
<dbReference type="SUPFAM" id="SSF51306">
    <property type="entry name" value="LexA/Signal peptidase"/>
    <property type="match status" value="1"/>
</dbReference>
<dbReference type="Gene3D" id="2.10.109.10">
    <property type="entry name" value="Umud Fragment, subunit A"/>
    <property type="match status" value="1"/>
</dbReference>
<dbReference type="Pfam" id="PF10502">
    <property type="entry name" value="Peptidase_S26"/>
    <property type="match status" value="1"/>
</dbReference>
<evidence type="ECO:0000313" key="5">
    <source>
        <dbReference type="Proteomes" id="UP001652623"/>
    </source>
</evidence>
<dbReference type="InParanoid" id="A0A6P4A9J1"/>
<dbReference type="GO" id="GO:0009535">
    <property type="term" value="C:chloroplast thylakoid membrane"/>
    <property type="evidence" value="ECO:0007669"/>
    <property type="project" value="TreeGrafter"/>
</dbReference>
<dbReference type="KEGG" id="zju:107420354"/>
<dbReference type="CDD" id="cd06530">
    <property type="entry name" value="S26_SPase_I"/>
    <property type="match status" value="1"/>
</dbReference>
<dbReference type="InterPro" id="IPR019756">
    <property type="entry name" value="Pept_S26A_signal_pept_1_Ser-AS"/>
</dbReference>
<dbReference type="GO" id="GO:0004252">
    <property type="term" value="F:serine-type endopeptidase activity"/>
    <property type="evidence" value="ECO:0007669"/>
    <property type="project" value="InterPro"/>
</dbReference>
<dbReference type="GO" id="GO:0009003">
    <property type="term" value="F:signal peptidase activity"/>
    <property type="evidence" value="ECO:0007669"/>
    <property type="project" value="UniProtKB-EC"/>
</dbReference>
<dbReference type="InterPro" id="IPR019758">
    <property type="entry name" value="Pept_S26A_signal_pept_1_CS"/>
</dbReference>
<feature type="active site" evidence="3">
    <location>
        <position position="275"/>
    </location>
</feature>
<dbReference type="Proteomes" id="UP001652623">
    <property type="component" value="Chromosome 5"/>
</dbReference>
<evidence type="ECO:0000256" key="3">
    <source>
        <dbReference type="PIRSR" id="PIRSR600223-1"/>
    </source>
</evidence>
<dbReference type="InterPro" id="IPR019533">
    <property type="entry name" value="Peptidase_S26"/>
</dbReference>
<name>A0A6P4A9J1_ZIZJJ</name>
<dbReference type="InterPro" id="IPR000223">
    <property type="entry name" value="Pept_S26A_signal_pept_1"/>
</dbReference>
<organism evidence="5 6">
    <name type="scientific">Ziziphus jujuba</name>
    <name type="common">Chinese jujube</name>
    <name type="synonym">Ziziphus sativa</name>
    <dbReference type="NCBI Taxonomy" id="326968"/>
    <lineage>
        <taxon>Eukaryota</taxon>
        <taxon>Viridiplantae</taxon>
        <taxon>Streptophyta</taxon>
        <taxon>Embryophyta</taxon>
        <taxon>Tracheophyta</taxon>
        <taxon>Spermatophyta</taxon>
        <taxon>Magnoliopsida</taxon>
        <taxon>eudicotyledons</taxon>
        <taxon>Gunneridae</taxon>
        <taxon>Pentapetalae</taxon>
        <taxon>rosids</taxon>
        <taxon>fabids</taxon>
        <taxon>Rosales</taxon>
        <taxon>Rhamnaceae</taxon>
        <taxon>Paliureae</taxon>
        <taxon>Ziziphus</taxon>
    </lineage>
</organism>
<proteinExistence type="predicted"/>
<dbReference type="PRINTS" id="PR00727">
    <property type="entry name" value="LEADERPTASE"/>
</dbReference>
<evidence type="ECO:0000256" key="1">
    <source>
        <dbReference type="ARBA" id="ARBA00022670"/>
    </source>
</evidence>
<dbReference type="InterPro" id="IPR036286">
    <property type="entry name" value="LexA/Signal_pep-like_sf"/>
</dbReference>
<evidence type="ECO:0000256" key="2">
    <source>
        <dbReference type="ARBA" id="ARBA00022801"/>
    </source>
</evidence>
<sequence length="815" mass="90956">MAIRVTFTFSGYVAQNLASSAGSRFGNCRAVHECWIRSRIFGPTQKPELDRSGSFRNYQTEFVRPQTNFWAKSSSSMYSTLAGEILGENSKSPLLLGLISLMKSTACVSESSSSSISTGMFGISPLKAASIIPFLQGSKWLPCNESVPVSAVNEVDKGGTVYCEASENSHSQQLTTTTGLEKSSSWLSRLLNSCSEDAKAVFTAVTVSILFRSFLAEPRSIPSSSMAPTLEVGDRILAEKVSYVFRNPEVSDIVIFKAPPILQEVGFGSGDVFIKRIVAKAGDYVEVRDGKLLVNGVVQYEDFILEPLAYEMDPVLVPEGYVFVMGDNRNNSFDSHNWGPLPVKNIVGRSVFRYWPPSKVSDSANNAIPIETRRIVSWNRLMKNFESATINRLPFYLKRAEPKSQAKTSKRKRKVVGVSPLTMMISCRIPMSLLLLLLVYQSFIVVSTSSSSPLNPSTSNLLQDVVKKISAKQKWVLEDTRVSKLDLRRLRFGTSQRYEFRIGLGKTSLLAKFSDEVGSWKKFRKPKHYDFGSLVNEVSSMAVLDTFKVEGPLDLRVDSSDAFPSLLMPMNITLNGLNRILVGEGITVEVRRAREVSAFHASDIGLPVNGSFIIDKENSDFWPFSHSFCIPLVPVHVLGSTTLVTTLVAYRTGNPDAYIETNYQSRDTIELLAEKCYGNHKYRKQARPIDSLSSRMSMLEKLLRSLGKHDVGFYRGTIKTSAVIRFRLELERNSGSNVTRQAKAGWRTRPTTEWVWFEVLARVEEENLKLVMVKKLEPFIVAETAAWSSLMSNISFTKFPSILVPPEALTLDVKW</sequence>
<feature type="domain" description="Peptidase S26" evidence="4">
    <location>
        <begin position="198"/>
        <end position="355"/>
    </location>
</feature>
<dbReference type="GO" id="GO:0010027">
    <property type="term" value="P:thylakoid membrane organization"/>
    <property type="evidence" value="ECO:0007669"/>
    <property type="project" value="TreeGrafter"/>
</dbReference>
<gene>
    <name evidence="6" type="primary">LOC107420354</name>
</gene>